<dbReference type="SMART" id="SM00589">
    <property type="entry name" value="PRY"/>
    <property type="match status" value="1"/>
</dbReference>
<name>A0A9Q1I7M3_CONCO</name>
<evidence type="ECO:0000313" key="2">
    <source>
        <dbReference type="EMBL" id="KAJ8284623.1"/>
    </source>
</evidence>
<dbReference type="AlphaFoldDB" id="A0A9Q1I7M3"/>
<evidence type="ECO:0000259" key="1">
    <source>
        <dbReference type="PROSITE" id="PS50188"/>
    </source>
</evidence>
<dbReference type="PANTHER" id="PTHR24103">
    <property type="entry name" value="E3 UBIQUITIN-PROTEIN LIGASE TRIM"/>
    <property type="match status" value="1"/>
</dbReference>
<dbReference type="InterPro" id="IPR001870">
    <property type="entry name" value="B30.2/SPRY"/>
</dbReference>
<dbReference type="FunFam" id="2.60.120.920:FF:000004">
    <property type="entry name" value="Butyrophilin subfamily 1 member A1"/>
    <property type="match status" value="1"/>
</dbReference>
<dbReference type="PROSITE" id="PS50188">
    <property type="entry name" value="B302_SPRY"/>
    <property type="match status" value="1"/>
</dbReference>
<dbReference type="InterPro" id="IPR013320">
    <property type="entry name" value="ConA-like_dom_sf"/>
</dbReference>
<gene>
    <name evidence="2" type="ORF">COCON_G00034730</name>
</gene>
<feature type="domain" description="B30.2/SPRY" evidence="1">
    <location>
        <begin position="65"/>
        <end position="256"/>
    </location>
</feature>
<dbReference type="InterPro" id="IPR006574">
    <property type="entry name" value="PRY"/>
</dbReference>
<dbReference type="Gene3D" id="2.60.120.920">
    <property type="match status" value="1"/>
</dbReference>
<dbReference type="InterPro" id="IPR043136">
    <property type="entry name" value="B30.2/SPRY_sf"/>
</dbReference>
<sequence length="262" mass="29722">MKEKIESVTRDISTLTGKMTVVEKAMDTEDISFLKNYKNIEERAQCTLRNPELLSGTLIDVAKHLSNLKFKVWEKMLGMVQYTAVTLDPNTASPRLSVSDDLTSVRDTGVHQQLPNNPERFDSCADVLGSEGFNSGKHSWEVEVGNQPAWKIGVVKESANRKSASPEDGYWVLILDDAEYIVYASSGVNKTLRLKRKPQRLRVQLDYNRGEMSFFDPCNMSLIYTLKHKFTEKVFPYFCLESPSKHGAMWFCPVKVSVTLQP</sequence>
<dbReference type="SMART" id="SM00449">
    <property type="entry name" value="SPRY"/>
    <property type="match status" value="1"/>
</dbReference>
<dbReference type="OrthoDB" id="9049620at2759"/>
<dbReference type="InterPro" id="IPR050143">
    <property type="entry name" value="TRIM/RBCC"/>
</dbReference>
<dbReference type="Proteomes" id="UP001152803">
    <property type="component" value="Unassembled WGS sequence"/>
</dbReference>
<keyword evidence="3" id="KW-1185">Reference proteome</keyword>
<organism evidence="2 3">
    <name type="scientific">Conger conger</name>
    <name type="common">Conger eel</name>
    <name type="synonym">Muraena conger</name>
    <dbReference type="NCBI Taxonomy" id="82655"/>
    <lineage>
        <taxon>Eukaryota</taxon>
        <taxon>Metazoa</taxon>
        <taxon>Chordata</taxon>
        <taxon>Craniata</taxon>
        <taxon>Vertebrata</taxon>
        <taxon>Euteleostomi</taxon>
        <taxon>Actinopterygii</taxon>
        <taxon>Neopterygii</taxon>
        <taxon>Teleostei</taxon>
        <taxon>Anguilliformes</taxon>
        <taxon>Congridae</taxon>
        <taxon>Conger</taxon>
    </lineage>
</organism>
<dbReference type="PRINTS" id="PR01407">
    <property type="entry name" value="BUTYPHLNCDUF"/>
</dbReference>
<dbReference type="SUPFAM" id="SSF49899">
    <property type="entry name" value="Concanavalin A-like lectins/glucanases"/>
    <property type="match status" value="1"/>
</dbReference>
<dbReference type="InterPro" id="IPR003879">
    <property type="entry name" value="Butyrophylin_SPRY"/>
</dbReference>
<dbReference type="Pfam" id="PF00622">
    <property type="entry name" value="SPRY"/>
    <property type="match status" value="1"/>
</dbReference>
<accession>A0A9Q1I7M3</accession>
<dbReference type="InterPro" id="IPR003877">
    <property type="entry name" value="SPRY_dom"/>
</dbReference>
<evidence type="ECO:0000313" key="3">
    <source>
        <dbReference type="Proteomes" id="UP001152803"/>
    </source>
</evidence>
<dbReference type="CDD" id="cd12893">
    <property type="entry name" value="SPRY_PRY_TRIM35"/>
    <property type="match status" value="1"/>
</dbReference>
<reference evidence="2" key="1">
    <citation type="journal article" date="2023" name="Science">
        <title>Genome structures resolve the early diversification of teleost fishes.</title>
        <authorList>
            <person name="Parey E."/>
            <person name="Louis A."/>
            <person name="Montfort J."/>
            <person name="Bouchez O."/>
            <person name="Roques C."/>
            <person name="Iampietro C."/>
            <person name="Lluch J."/>
            <person name="Castinel A."/>
            <person name="Donnadieu C."/>
            <person name="Desvignes T."/>
            <person name="Floi Bucao C."/>
            <person name="Jouanno E."/>
            <person name="Wen M."/>
            <person name="Mejri S."/>
            <person name="Dirks R."/>
            <person name="Jansen H."/>
            <person name="Henkel C."/>
            <person name="Chen W.J."/>
            <person name="Zahm M."/>
            <person name="Cabau C."/>
            <person name="Klopp C."/>
            <person name="Thompson A.W."/>
            <person name="Robinson-Rechavi M."/>
            <person name="Braasch I."/>
            <person name="Lecointre G."/>
            <person name="Bobe J."/>
            <person name="Postlethwait J.H."/>
            <person name="Berthelot C."/>
            <person name="Roest Crollius H."/>
            <person name="Guiguen Y."/>
        </authorList>
    </citation>
    <scope>NUCLEOTIDE SEQUENCE</scope>
    <source>
        <strain evidence="2">Concon-B</strain>
    </source>
</reference>
<protein>
    <recommendedName>
        <fullName evidence="1">B30.2/SPRY domain-containing protein</fullName>
    </recommendedName>
</protein>
<dbReference type="EMBL" id="JAFJMO010000002">
    <property type="protein sequence ID" value="KAJ8284623.1"/>
    <property type="molecule type" value="Genomic_DNA"/>
</dbReference>
<comment type="caution">
    <text evidence="2">The sequence shown here is derived from an EMBL/GenBank/DDBJ whole genome shotgun (WGS) entry which is preliminary data.</text>
</comment>
<proteinExistence type="predicted"/>
<dbReference type="Pfam" id="PF13765">
    <property type="entry name" value="PRY"/>
    <property type="match status" value="1"/>
</dbReference>